<dbReference type="InterPro" id="IPR013785">
    <property type="entry name" value="Aldolase_TIM"/>
</dbReference>
<dbReference type="GO" id="GO:0005737">
    <property type="term" value="C:cytoplasm"/>
    <property type="evidence" value="ECO:0007669"/>
    <property type="project" value="UniProtKB-SubCell"/>
</dbReference>
<dbReference type="CDD" id="cd01335">
    <property type="entry name" value="Radical_SAM"/>
    <property type="match status" value="1"/>
</dbReference>
<keyword evidence="4 9" id="KW-0949">S-adenosyl-L-methionine</keyword>
<protein>
    <recommendedName>
        <fullName evidence="2 9">Heme chaperone HemW</fullName>
    </recommendedName>
</protein>
<keyword evidence="5 9" id="KW-0479">Metal-binding</keyword>
<dbReference type="GO" id="GO:0006779">
    <property type="term" value="P:porphyrin-containing compound biosynthetic process"/>
    <property type="evidence" value="ECO:0007669"/>
    <property type="project" value="InterPro"/>
</dbReference>
<evidence type="ECO:0000256" key="7">
    <source>
        <dbReference type="ARBA" id="ARBA00023014"/>
    </source>
</evidence>
<sequence>MVKGIYIHIPFCLNKCNYCDFLSFKCRESDKKKYVEYLKKEIMLYPQYEYESVYFGGGTPSILDSEDLKEILSLLKIKDKGEVTIEVNPKTVDYDKFKAYKKIGINRVSIGIQSFDEKKLKVLGRMHNSSEGKKAYLEAREAGFKNISLDLMFSLPDQTLEELREDLKELFDLKPEHFSIYSLIWEEGTNFFEKLKRGELKETDNDLEADMYKTIIEEGKKAGYIHYEISNFALPGREAVHNSSYWKNEEYLGIGLGASGYCDGIRYKNQVKFKDYYDNIDNGEKPILESEIVDEEAKEVYKYILGLRLLQLGVIPKGKYIKLCEKLRNLELLEKKDNRYLLTEKGLFIANDVFDEFV</sequence>
<accession>A0A1T4JUN1</accession>
<dbReference type="InterPro" id="IPR034505">
    <property type="entry name" value="Coproporphyrinogen-III_oxidase"/>
</dbReference>
<dbReference type="Proteomes" id="UP000191153">
    <property type="component" value="Unassembled WGS sequence"/>
</dbReference>
<evidence type="ECO:0000256" key="8">
    <source>
        <dbReference type="ARBA" id="ARBA00023186"/>
    </source>
</evidence>
<evidence type="ECO:0000313" key="11">
    <source>
        <dbReference type="EMBL" id="SJZ33920.1"/>
    </source>
</evidence>
<dbReference type="STRING" id="180163.SAMN02745174_00091"/>
<keyword evidence="9" id="KW-0963">Cytoplasm</keyword>
<comment type="similarity">
    <text evidence="1">Belongs to the anaerobic coproporphyrinogen-III oxidase family. HemW subfamily.</text>
</comment>
<dbReference type="InterPro" id="IPR058240">
    <property type="entry name" value="rSAM_sf"/>
</dbReference>
<organism evidence="11 12">
    <name type="scientific">Cetobacterium ceti</name>
    <dbReference type="NCBI Taxonomy" id="180163"/>
    <lineage>
        <taxon>Bacteria</taxon>
        <taxon>Fusobacteriati</taxon>
        <taxon>Fusobacteriota</taxon>
        <taxon>Fusobacteriia</taxon>
        <taxon>Fusobacteriales</taxon>
        <taxon>Fusobacteriaceae</taxon>
        <taxon>Cetobacterium</taxon>
    </lineage>
</organism>
<dbReference type="NCBIfam" id="TIGR00539">
    <property type="entry name" value="hemN_rel"/>
    <property type="match status" value="1"/>
</dbReference>
<dbReference type="RefSeq" id="WP_078692643.1">
    <property type="nucleotide sequence ID" value="NZ_FUWX01000004.1"/>
</dbReference>
<comment type="function">
    <text evidence="9">Probably acts as a heme chaperone, transferring heme to an unknown acceptor. Binds one molecule of heme per monomer, possibly covalently. Binds 1 [4Fe-4S] cluster. The cluster is coordinated with 3 cysteines and an exchangeable S-adenosyl-L-methionine.</text>
</comment>
<keyword evidence="12" id="KW-1185">Reference proteome</keyword>
<feature type="domain" description="Radical SAM core" evidence="10">
    <location>
        <begin position="1"/>
        <end position="222"/>
    </location>
</feature>
<dbReference type="SFLD" id="SFLDF00562">
    <property type="entry name" value="HemN-like__clustered_with_heat"/>
    <property type="match status" value="1"/>
</dbReference>
<dbReference type="SFLD" id="SFLDG01065">
    <property type="entry name" value="anaerobic_coproporphyrinogen-I"/>
    <property type="match status" value="1"/>
</dbReference>
<dbReference type="GO" id="GO:0051539">
    <property type="term" value="F:4 iron, 4 sulfur cluster binding"/>
    <property type="evidence" value="ECO:0007669"/>
    <property type="project" value="UniProtKB-UniRule"/>
</dbReference>
<dbReference type="PROSITE" id="PS51918">
    <property type="entry name" value="RADICAL_SAM"/>
    <property type="match status" value="1"/>
</dbReference>
<dbReference type="PANTHER" id="PTHR13932:SF5">
    <property type="entry name" value="RADICAL S-ADENOSYL METHIONINE DOMAIN-CONTAINING PROTEIN 1, MITOCHONDRIAL"/>
    <property type="match status" value="1"/>
</dbReference>
<keyword evidence="6 9" id="KW-0408">Iron</keyword>
<evidence type="ECO:0000256" key="3">
    <source>
        <dbReference type="ARBA" id="ARBA00022617"/>
    </source>
</evidence>
<dbReference type="InterPro" id="IPR006638">
    <property type="entry name" value="Elp3/MiaA/NifB-like_rSAM"/>
</dbReference>
<dbReference type="SFLD" id="SFLDF00288">
    <property type="entry name" value="HemN-like__clustered_with_nucl"/>
    <property type="match status" value="1"/>
</dbReference>
<name>A0A1T4JUN1_9FUSO</name>
<evidence type="ECO:0000256" key="6">
    <source>
        <dbReference type="ARBA" id="ARBA00023004"/>
    </source>
</evidence>
<dbReference type="SMART" id="SM00729">
    <property type="entry name" value="Elp3"/>
    <property type="match status" value="1"/>
</dbReference>
<evidence type="ECO:0000256" key="1">
    <source>
        <dbReference type="ARBA" id="ARBA00006100"/>
    </source>
</evidence>
<dbReference type="PANTHER" id="PTHR13932">
    <property type="entry name" value="COPROPORPHYRINIGEN III OXIDASE"/>
    <property type="match status" value="1"/>
</dbReference>
<dbReference type="OrthoDB" id="9808022at2"/>
<keyword evidence="7 9" id="KW-0411">Iron-sulfur</keyword>
<dbReference type="InterPro" id="IPR007197">
    <property type="entry name" value="rSAM"/>
</dbReference>
<dbReference type="Gene3D" id="3.20.20.70">
    <property type="entry name" value="Aldolase class I"/>
    <property type="match status" value="1"/>
</dbReference>
<dbReference type="Pfam" id="PF04055">
    <property type="entry name" value="Radical_SAM"/>
    <property type="match status" value="1"/>
</dbReference>
<evidence type="ECO:0000256" key="5">
    <source>
        <dbReference type="ARBA" id="ARBA00022723"/>
    </source>
</evidence>
<gene>
    <name evidence="11" type="ORF">SAMN02745174_00091</name>
</gene>
<keyword evidence="9" id="KW-0004">4Fe-4S</keyword>
<evidence type="ECO:0000256" key="4">
    <source>
        <dbReference type="ARBA" id="ARBA00022691"/>
    </source>
</evidence>
<keyword evidence="8 9" id="KW-0143">Chaperone</keyword>
<evidence type="ECO:0000259" key="10">
    <source>
        <dbReference type="PROSITE" id="PS51918"/>
    </source>
</evidence>
<dbReference type="SUPFAM" id="SSF102114">
    <property type="entry name" value="Radical SAM enzymes"/>
    <property type="match status" value="1"/>
</dbReference>
<keyword evidence="3 9" id="KW-0349">Heme</keyword>
<dbReference type="SFLD" id="SFLDG01082">
    <property type="entry name" value="B12-binding_domain_containing"/>
    <property type="match status" value="1"/>
</dbReference>
<comment type="subcellular location">
    <subcellularLocation>
        <location evidence="9">Cytoplasm</location>
    </subcellularLocation>
</comment>
<dbReference type="SFLD" id="SFLDS00029">
    <property type="entry name" value="Radical_SAM"/>
    <property type="match status" value="1"/>
</dbReference>
<dbReference type="GO" id="GO:0046872">
    <property type="term" value="F:metal ion binding"/>
    <property type="evidence" value="ECO:0007669"/>
    <property type="project" value="UniProtKB-UniRule"/>
</dbReference>
<evidence type="ECO:0000313" key="12">
    <source>
        <dbReference type="Proteomes" id="UP000191153"/>
    </source>
</evidence>
<evidence type="ECO:0000256" key="9">
    <source>
        <dbReference type="RuleBase" id="RU364116"/>
    </source>
</evidence>
<reference evidence="11 12" key="1">
    <citation type="submission" date="2017-02" db="EMBL/GenBank/DDBJ databases">
        <authorList>
            <person name="Peterson S.W."/>
        </authorList>
    </citation>
    <scope>NUCLEOTIDE SEQUENCE [LARGE SCALE GENOMIC DNA]</scope>
    <source>
        <strain evidence="11 12">ATCC 700028</strain>
    </source>
</reference>
<proteinExistence type="inferred from homology"/>
<dbReference type="InterPro" id="IPR004559">
    <property type="entry name" value="HemW-like"/>
</dbReference>
<evidence type="ECO:0000256" key="2">
    <source>
        <dbReference type="ARBA" id="ARBA00017228"/>
    </source>
</evidence>
<dbReference type="GO" id="GO:0004109">
    <property type="term" value="F:coproporphyrinogen oxidase activity"/>
    <property type="evidence" value="ECO:0007669"/>
    <property type="project" value="InterPro"/>
</dbReference>
<dbReference type="AlphaFoldDB" id="A0A1T4JUN1"/>
<dbReference type="EMBL" id="FUWX01000004">
    <property type="protein sequence ID" value="SJZ33920.1"/>
    <property type="molecule type" value="Genomic_DNA"/>
</dbReference>